<keyword evidence="3" id="KW-1185">Reference proteome</keyword>
<dbReference type="KEGG" id="salg:BS332_17355"/>
<reference evidence="1" key="2">
    <citation type="submission" date="2021-05" db="EMBL/GenBank/DDBJ databases">
        <title>Molecular characterization for Shewanella algae harboring chromosomal blaOXA-55-like strains isolated from clinical and environment sample.</title>
        <authorList>
            <person name="Ohama Y."/>
            <person name="Aoki K."/>
            <person name="Harada S."/>
            <person name="Moriya K."/>
            <person name="Ishii Y."/>
            <person name="Tateda K."/>
        </authorList>
    </citation>
    <scope>NUCLEOTIDE SEQUENCE</scope>
    <source>
        <strain evidence="1">TUM17379</strain>
    </source>
</reference>
<reference evidence="2 3" key="1">
    <citation type="submission" date="2018-06" db="EMBL/GenBank/DDBJ databases">
        <authorList>
            <consortium name="Pathogen Informatics"/>
            <person name="Doyle S."/>
        </authorList>
    </citation>
    <scope>NUCLEOTIDE SEQUENCE [LARGE SCALE GENOMIC DNA]</scope>
    <source>
        <strain evidence="2 3">NCTC10738</strain>
    </source>
</reference>
<proteinExistence type="predicted"/>
<dbReference type="STRING" id="38313.GCA_000947195_02064"/>
<evidence type="ECO:0000313" key="3">
    <source>
        <dbReference type="Proteomes" id="UP000254069"/>
    </source>
</evidence>
<evidence type="ECO:0000313" key="1">
    <source>
        <dbReference type="EMBL" id="BCV45000.1"/>
    </source>
</evidence>
<gene>
    <name evidence="2" type="ORF">NCTC10738_04058</name>
    <name evidence="1" type="ORF">TUM17379_20180</name>
</gene>
<dbReference type="AlphaFoldDB" id="A0A2T3H5D7"/>
<dbReference type="Proteomes" id="UP000825078">
    <property type="component" value="Chromosome"/>
</dbReference>
<dbReference type="Proteomes" id="UP000254069">
    <property type="component" value="Unassembled WGS sequence"/>
</dbReference>
<dbReference type="GeneID" id="93809111"/>
<dbReference type="RefSeq" id="WP_025009657.1">
    <property type="nucleotide sequence ID" value="NZ_AP024609.1"/>
</dbReference>
<name>A0A2T3H5D7_9GAMM</name>
<dbReference type="EMBL" id="UGYO01000002">
    <property type="protein sequence ID" value="SUJ08239.1"/>
    <property type="molecule type" value="Genomic_DNA"/>
</dbReference>
<organism evidence="2 3">
    <name type="scientific">Shewanella algae</name>
    <dbReference type="NCBI Taxonomy" id="38313"/>
    <lineage>
        <taxon>Bacteria</taxon>
        <taxon>Pseudomonadati</taxon>
        <taxon>Pseudomonadota</taxon>
        <taxon>Gammaproteobacteria</taxon>
        <taxon>Alteromonadales</taxon>
        <taxon>Shewanellaceae</taxon>
        <taxon>Shewanella</taxon>
    </lineage>
</organism>
<accession>A0A2T3H5D7</accession>
<dbReference type="EMBL" id="AP024613">
    <property type="protein sequence ID" value="BCV45000.1"/>
    <property type="molecule type" value="Genomic_DNA"/>
</dbReference>
<accession>A0A380BX28</accession>
<protein>
    <submittedName>
        <fullName evidence="2">Uncharacterized protein</fullName>
    </submittedName>
</protein>
<sequence>MTKDLDLQSAIAALDAYGYEKKHSTDLEQARNKQQMTRYLKSLDYSLRRLKLLQEAVNELVEETQNDLHKQEQVQTFKTKVINLSRELNMSYDEVLVYMANQGGK</sequence>
<evidence type="ECO:0000313" key="2">
    <source>
        <dbReference type="EMBL" id="SUJ08239.1"/>
    </source>
</evidence>